<comment type="similarity">
    <text evidence="1">Belongs to the UPF0288 family.</text>
</comment>
<feature type="domain" description="Putative peptidyl-prolyl cis-trans isomerase" evidence="2">
    <location>
        <begin position="392"/>
        <end position="518"/>
    </location>
</feature>
<accession>A0A842YML7</accession>
<protein>
    <recommendedName>
        <fullName evidence="1">UPF0288 protein DNK57_07480</fullName>
    </recommendedName>
</protein>
<evidence type="ECO:0000256" key="1">
    <source>
        <dbReference type="HAMAP-Rule" id="MF_01089"/>
    </source>
</evidence>
<dbReference type="InterPro" id="IPR016466">
    <property type="entry name" value="Methan_mark_3"/>
</dbReference>
<name>A0A842YML7_METTF</name>
<dbReference type="InterPro" id="IPR058492">
    <property type="entry name" value="DUF8179"/>
</dbReference>
<dbReference type="EMBL" id="QKOF01000007">
    <property type="protein sequence ID" value="MBE2900626.1"/>
    <property type="molecule type" value="Genomic_DNA"/>
</dbReference>
<evidence type="ECO:0000313" key="4">
    <source>
        <dbReference type="Proteomes" id="UP000646659"/>
    </source>
</evidence>
<dbReference type="Proteomes" id="UP000646659">
    <property type="component" value="Unassembled WGS sequence"/>
</dbReference>
<dbReference type="HAMAP" id="MF_01089">
    <property type="entry name" value="UPF0288"/>
    <property type="match status" value="1"/>
</dbReference>
<gene>
    <name evidence="3" type="ORF">DNK57_07480</name>
</gene>
<evidence type="ECO:0000313" key="3">
    <source>
        <dbReference type="EMBL" id="MBE2900626.1"/>
    </source>
</evidence>
<dbReference type="AlphaFoldDB" id="A0A842YML7"/>
<organism evidence="3 4">
    <name type="scientific">Methanothermobacter thermautotrophicus</name>
    <name type="common">Methanobacterium thermoformicicum</name>
    <dbReference type="NCBI Taxonomy" id="145262"/>
    <lineage>
        <taxon>Archaea</taxon>
        <taxon>Methanobacteriati</taxon>
        <taxon>Methanobacteriota</taxon>
        <taxon>Methanomada group</taxon>
        <taxon>Methanobacteria</taxon>
        <taxon>Methanobacteriales</taxon>
        <taxon>Methanobacteriaceae</taxon>
        <taxon>Methanothermobacter</taxon>
    </lineage>
</organism>
<evidence type="ECO:0000259" key="2">
    <source>
        <dbReference type="Pfam" id="PF26548"/>
    </source>
</evidence>
<dbReference type="NCBIfam" id="TIGR03268">
    <property type="entry name" value="methan_mark_3"/>
    <property type="match status" value="1"/>
</dbReference>
<reference evidence="3" key="1">
    <citation type="submission" date="2018-06" db="EMBL/GenBank/DDBJ databases">
        <title>Draft genome sequence of Methanothermobacter thermautotrophicus Strain WHS, a thermophilic, hydrogenotrophic methanogen isolated from Washburn Hot Springs in Yellowstone National Park, USA.</title>
        <authorList>
            <person name="Mckay L.J."/>
            <person name="Klingelsmith K."/>
            <person name="Inskeep W.P."/>
            <person name="Fields M.W."/>
        </authorList>
    </citation>
    <scope>NUCLEOTIDE SEQUENCE</scope>
    <source>
        <strain evidence="3">WHS</strain>
    </source>
</reference>
<proteinExistence type="inferred from homology"/>
<dbReference type="PIRSF" id="PIRSF005852">
    <property type="entry name" value="UCP005852"/>
    <property type="match status" value="1"/>
</dbReference>
<sequence length="522" mass="58228">MKKFYEGEIMFVKVNGVEVELPDGSTVRDALEATGAPYVEGTLICLISGTRELERTIDTYRIRTTAGSILLELLPDDAPGIVEEWRRIYTGLENMRIRWTTPSEVSMGPLRTELEPSGDEFTYDEDEVIMSLSGFSPDSTHIIISREPHSAVYGVPGENRGVFARITGGKRTVESLTQDDMVKSVEPVVERKSIVESAAVTDLNTELEEGNQLFTYVKVKPSPESPQSVEHFFSMLEDGKLRVDYEANSFIGFYSLQGIKKDPEKIDKRNRGTVTLRNTGRGAGRVYIYREDRVSTPSHSIIGHVTEGMELVDIAGEGDQITVECEPGRIMTVAMTQKEAEEYLRGYGIEQVREGILDDDAIVVVQDPPYTMDILREGKVRTIGIDPDKILEIELDPDAPRSSWYFRRLTGLIDTPIGSLKVHFAFPGMKVVMFEGDKSLAKGLIPENTPERCVKKGNIGITNMSRRHIGMVGVRLEDNDEYGPTGEPFNGTNMIGKITGGIENVEKLKEGDTVYVRERKRG</sequence>
<dbReference type="Pfam" id="PF26548">
    <property type="entry name" value="DUF8179"/>
    <property type="match status" value="1"/>
</dbReference>
<comment type="caution">
    <text evidence="3">The sequence shown here is derived from an EMBL/GenBank/DDBJ whole genome shotgun (WGS) entry which is preliminary data.</text>
</comment>